<protein>
    <recommendedName>
        <fullName evidence="4">DUF4352 domain-containing protein</fullName>
    </recommendedName>
</protein>
<feature type="chain" id="PRO_5047461537" description="DUF4352 domain-containing protein" evidence="1">
    <location>
        <begin position="18"/>
        <end position="151"/>
    </location>
</feature>
<sequence length="151" mass="15938">MRRLVALTIGASFGALAALGTIASATPGESYRMGETATIPTLNYNGAPTTVTEITASDWECSFEQDSCTAWIQFEHRGTQDTDPSTISYHLSYADGTQIAAISEPDVGDLYDGRRVGGIVSFPFTDKSSVAGALVLRGEASGNVLGKWVLP</sequence>
<dbReference type="EMBL" id="JBHSQN010000001">
    <property type="protein sequence ID" value="MFC6009711.1"/>
    <property type="molecule type" value="Genomic_DNA"/>
</dbReference>
<organism evidence="2 3">
    <name type="scientific">Nocardia lasii</name>
    <dbReference type="NCBI Taxonomy" id="1616107"/>
    <lineage>
        <taxon>Bacteria</taxon>
        <taxon>Bacillati</taxon>
        <taxon>Actinomycetota</taxon>
        <taxon>Actinomycetes</taxon>
        <taxon>Mycobacteriales</taxon>
        <taxon>Nocardiaceae</taxon>
        <taxon>Nocardia</taxon>
    </lineage>
</organism>
<feature type="signal peptide" evidence="1">
    <location>
        <begin position="1"/>
        <end position="17"/>
    </location>
</feature>
<name>A0ABW1JJX7_9NOCA</name>
<evidence type="ECO:0000313" key="3">
    <source>
        <dbReference type="Proteomes" id="UP001596223"/>
    </source>
</evidence>
<accession>A0ABW1JJX7</accession>
<reference evidence="3" key="1">
    <citation type="journal article" date="2019" name="Int. J. Syst. Evol. Microbiol.">
        <title>The Global Catalogue of Microorganisms (GCM) 10K type strain sequencing project: providing services to taxonomists for standard genome sequencing and annotation.</title>
        <authorList>
            <consortium name="The Broad Institute Genomics Platform"/>
            <consortium name="The Broad Institute Genome Sequencing Center for Infectious Disease"/>
            <person name="Wu L."/>
            <person name="Ma J."/>
        </authorList>
    </citation>
    <scope>NUCLEOTIDE SEQUENCE [LARGE SCALE GENOMIC DNA]</scope>
    <source>
        <strain evidence="3">CCUG 36956</strain>
    </source>
</reference>
<dbReference type="RefSeq" id="WP_378598347.1">
    <property type="nucleotide sequence ID" value="NZ_JBHSQN010000001.1"/>
</dbReference>
<evidence type="ECO:0000256" key="1">
    <source>
        <dbReference type="SAM" id="SignalP"/>
    </source>
</evidence>
<gene>
    <name evidence="2" type="ORF">ACFP3H_01460</name>
</gene>
<keyword evidence="1" id="KW-0732">Signal</keyword>
<proteinExistence type="predicted"/>
<comment type="caution">
    <text evidence="2">The sequence shown here is derived from an EMBL/GenBank/DDBJ whole genome shotgun (WGS) entry which is preliminary data.</text>
</comment>
<evidence type="ECO:0008006" key="4">
    <source>
        <dbReference type="Google" id="ProtNLM"/>
    </source>
</evidence>
<keyword evidence="3" id="KW-1185">Reference proteome</keyword>
<evidence type="ECO:0000313" key="2">
    <source>
        <dbReference type="EMBL" id="MFC6009711.1"/>
    </source>
</evidence>
<dbReference type="Proteomes" id="UP001596223">
    <property type="component" value="Unassembled WGS sequence"/>
</dbReference>